<dbReference type="AlphaFoldDB" id="A0A5F7Z9G6"/>
<keyword evidence="6 12" id="KW-1133">Transmembrane helix</keyword>
<reference evidence="16" key="1">
    <citation type="journal article" date="2007" name="Science">
        <title>Evolutionary and biomedical insights from the rhesus macaque genome.</title>
        <authorList>
            <person name="Gibbs R.A."/>
            <person name="Rogers J."/>
            <person name="Katze M.G."/>
            <person name="Bumgarner R."/>
            <person name="Weinstock G.M."/>
            <person name="Mardis E.R."/>
            <person name="Remington K.A."/>
            <person name="Strausberg R.L."/>
            <person name="Venter J.C."/>
            <person name="Wilson R.K."/>
            <person name="Batzer M.A."/>
            <person name="Bustamante C.D."/>
            <person name="Eichler E.E."/>
            <person name="Hahn M.W."/>
            <person name="Hardison R.C."/>
            <person name="Makova K.D."/>
            <person name="Miller W."/>
            <person name="Milosavljevic A."/>
            <person name="Palermo R.E."/>
            <person name="Siepel A."/>
            <person name="Sikela J.M."/>
            <person name="Attaway T."/>
            <person name="Bell S."/>
            <person name="Bernard K.E."/>
            <person name="Buhay C.J."/>
            <person name="Chandrabose M.N."/>
            <person name="Dao M."/>
            <person name="Davis C."/>
            <person name="Delehaunty K.D."/>
            <person name="Ding Y."/>
            <person name="Dinh H.H."/>
            <person name="Dugan-Rocha S."/>
            <person name="Fulton L.A."/>
            <person name="Gabisi R.A."/>
            <person name="Garner T.T."/>
            <person name="Godfrey J."/>
            <person name="Hawes A.C."/>
            <person name="Hernandez J."/>
            <person name="Hines S."/>
            <person name="Holder M."/>
            <person name="Hume J."/>
            <person name="Jhangiani S.N."/>
            <person name="Joshi V."/>
            <person name="Khan Z.M."/>
            <person name="Kirkness E.F."/>
            <person name="Cree A."/>
            <person name="Fowler R.G."/>
            <person name="Lee S."/>
            <person name="Lewis L.R."/>
            <person name="Li Z."/>
            <person name="Liu Y.-S."/>
            <person name="Moore S.M."/>
            <person name="Muzny D."/>
            <person name="Nazareth L.V."/>
            <person name="Ngo D.N."/>
            <person name="Okwuonu G.O."/>
            <person name="Pai G."/>
            <person name="Parker D."/>
            <person name="Paul H.A."/>
            <person name="Pfannkoch C."/>
            <person name="Pohl C.S."/>
            <person name="Rogers Y.-H.C."/>
            <person name="Ruiz S.J."/>
            <person name="Sabo A."/>
            <person name="Santibanez J."/>
            <person name="Schneider B.W."/>
            <person name="Smith S.M."/>
            <person name="Sodergren E."/>
            <person name="Svatek A.F."/>
            <person name="Utterback T.R."/>
            <person name="Vattathil S."/>
            <person name="Warren W."/>
            <person name="White C.S."/>
            <person name="Chinwalla A.T."/>
            <person name="Feng Y."/>
            <person name="Halpern A.L."/>
            <person name="Hillier L.W."/>
            <person name="Huang X."/>
            <person name="Minx P."/>
            <person name="Nelson J.O."/>
            <person name="Pepin K.H."/>
            <person name="Qin X."/>
            <person name="Sutton G.G."/>
            <person name="Venter E."/>
            <person name="Walenz B.P."/>
            <person name="Wallis J.W."/>
            <person name="Worley K.C."/>
            <person name="Yang S.-P."/>
            <person name="Jones S.M."/>
            <person name="Marra M.A."/>
            <person name="Rocchi M."/>
            <person name="Schein J.E."/>
            <person name="Baertsch R."/>
            <person name="Clarke L."/>
            <person name="Csuros M."/>
            <person name="Glasscock J."/>
            <person name="Harris R.A."/>
            <person name="Havlak P."/>
            <person name="Jackson A.R."/>
            <person name="Jiang H."/>
            <person name="Liu Y."/>
            <person name="Messina D.N."/>
            <person name="Shen Y."/>
            <person name="Song H.X.-Z."/>
            <person name="Wylie T."/>
            <person name="Zhang L."/>
            <person name="Birney E."/>
            <person name="Han K."/>
            <person name="Konkel M.K."/>
            <person name="Lee J."/>
            <person name="Smit A.F.A."/>
            <person name="Ullmer B."/>
            <person name="Wang H."/>
            <person name="Xing J."/>
            <person name="Burhans R."/>
            <person name="Cheng Z."/>
            <person name="Karro J.E."/>
            <person name="Ma J."/>
            <person name="Raney B."/>
            <person name="She X."/>
            <person name="Cox M.J."/>
            <person name="Demuth J.P."/>
            <person name="Dumas L.J."/>
            <person name="Han S.-G."/>
            <person name="Hopkins J."/>
            <person name="Karimpour-Fard A."/>
            <person name="Kim Y.H."/>
            <person name="Pollack J.R."/>
            <person name="Vinar T."/>
            <person name="Addo-Quaye C."/>
            <person name="Degenhardt J."/>
            <person name="Denby A."/>
            <person name="Hubisz M.J."/>
            <person name="Indap A."/>
            <person name="Kosiol C."/>
            <person name="Lahn B.T."/>
            <person name="Lawson H.A."/>
            <person name="Marklein A."/>
            <person name="Nielsen R."/>
            <person name="Vallender E.J."/>
            <person name="Clark A.G."/>
            <person name="Ferguson B."/>
            <person name="Hernandez R.D."/>
            <person name="Hirani K."/>
            <person name="Kehrer-Sawatzki H."/>
            <person name="Kolb J."/>
            <person name="Patil S."/>
            <person name="Pu L.-L."/>
            <person name="Ren Y."/>
            <person name="Smith D.G."/>
            <person name="Wheeler D.A."/>
            <person name="Schenck I."/>
            <person name="Ball E.V."/>
            <person name="Chen R."/>
            <person name="Cooper D.N."/>
            <person name="Giardine B."/>
            <person name="Hsu F."/>
            <person name="Kent W.J."/>
            <person name="Lesk A."/>
            <person name="Nelson D.L."/>
            <person name="O'brien W.E."/>
            <person name="Pruefer K."/>
            <person name="Stenson P.D."/>
            <person name="Wallace J.C."/>
            <person name="Ke H."/>
            <person name="Liu X.-M."/>
            <person name="Wang P."/>
            <person name="Xiang A.P."/>
            <person name="Yang F."/>
            <person name="Barber G.P."/>
            <person name="Haussler D."/>
            <person name="Karolchik D."/>
            <person name="Kern A.D."/>
            <person name="Kuhn R.M."/>
            <person name="Smith K.E."/>
            <person name="Zwieg A.S."/>
        </authorList>
    </citation>
    <scope>NUCLEOTIDE SEQUENCE [LARGE SCALE GENOMIC DNA]</scope>
    <source>
        <strain evidence="16">17573</strain>
    </source>
</reference>
<reference evidence="15" key="4">
    <citation type="submission" date="2025-09" db="UniProtKB">
        <authorList>
            <consortium name="Ensembl"/>
        </authorList>
    </citation>
    <scope>IDENTIFICATION</scope>
    <source>
        <strain evidence="15">17573</strain>
    </source>
</reference>
<evidence type="ECO:0000256" key="9">
    <source>
        <dbReference type="ARBA" id="ARBA00023180"/>
    </source>
</evidence>
<evidence type="ECO:0000256" key="10">
    <source>
        <dbReference type="ARBA" id="ARBA00042950"/>
    </source>
</evidence>
<feature type="region of interest" description="Disordered" evidence="11">
    <location>
        <begin position="1"/>
        <end position="47"/>
    </location>
</feature>
<feature type="transmembrane region" description="Helical" evidence="12">
    <location>
        <begin position="75"/>
        <end position="94"/>
    </location>
</feature>
<dbReference type="Proteomes" id="UP000006718">
    <property type="component" value="Chromosome 4"/>
</dbReference>
<dbReference type="InterPro" id="IPR029104">
    <property type="entry name" value="HERV-K_env"/>
</dbReference>
<protein>
    <recommendedName>
        <fullName evidence="10">Envelope polyprotein</fullName>
    </recommendedName>
</protein>
<evidence type="ECO:0000259" key="13">
    <source>
        <dbReference type="Pfam" id="PF13804"/>
    </source>
</evidence>
<evidence type="ECO:0000256" key="4">
    <source>
        <dbReference type="ARBA" id="ARBA00022692"/>
    </source>
</evidence>
<dbReference type="VEuPathDB" id="HostDB:ENSMMUG00000052092"/>
<evidence type="ECO:0000256" key="2">
    <source>
        <dbReference type="ARBA" id="ARBA00004328"/>
    </source>
</evidence>
<gene>
    <name evidence="15" type="primary">LOC114677519</name>
</gene>
<proteinExistence type="predicted"/>
<keyword evidence="5" id="KW-0732">Signal</keyword>
<evidence type="ECO:0000313" key="15">
    <source>
        <dbReference type="Ensembl" id="ENSMMUP00000061285.1"/>
    </source>
</evidence>
<keyword evidence="9" id="KW-0325">Glycoprotein</keyword>
<dbReference type="Pfam" id="PF13804">
    <property type="entry name" value="HERV-K_env_2"/>
    <property type="match status" value="1"/>
</dbReference>
<dbReference type="PANTHER" id="PTHR34313">
    <property type="entry name" value="ENDOGENOUS RETROVIRUS GROUP K MEMBER 113 ENV POLYPROTEIN-RELATED"/>
    <property type="match status" value="1"/>
</dbReference>
<evidence type="ECO:0000256" key="12">
    <source>
        <dbReference type="SAM" id="Phobius"/>
    </source>
</evidence>
<comment type="subcellular location">
    <subcellularLocation>
        <location evidence="1">Membrane</location>
        <topology evidence="1">Single-pass membrane protein</topology>
    </subcellularLocation>
    <subcellularLocation>
        <location evidence="2">Virion</location>
    </subcellularLocation>
</comment>
<evidence type="ECO:0000256" key="3">
    <source>
        <dbReference type="ARBA" id="ARBA00022685"/>
    </source>
</evidence>
<feature type="compositionally biased region" description="Basic residues" evidence="11">
    <location>
        <begin position="10"/>
        <end position="19"/>
    </location>
</feature>
<reference evidence="15" key="2">
    <citation type="submission" date="2019-01" db="EMBL/GenBank/DDBJ databases">
        <authorList>
            <person name="Graves T."/>
            <person name="Eichler E.E."/>
            <person name="Wilson R.K."/>
        </authorList>
    </citation>
    <scope>NUCLEOTIDE SEQUENCE [LARGE SCALE GENOMIC DNA]</scope>
    <source>
        <strain evidence="15">17573</strain>
    </source>
</reference>
<feature type="compositionally biased region" description="Basic and acidic residues" evidence="11">
    <location>
        <begin position="35"/>
        <end position="46"/>
    </location>
</feature>
<organism evidence="15 16">
    <name type="scientific">Macaca mulatta</name>
    <name type="common">Rhesus macaque</name>
    <dbReference type="NCBI Taxonomy" id="9544"/>
    <lineage>
        <taxon>Eukaryota</taxon>
        <taxon>Metazoa</taxon>
        <taxon>Chordata</taxon>
        <taxon>Craniata</taxon>
        <taxon>Vertebrata</taxon>
        <taxon>Euteleostomi</taxon>
        <taxon>Mammalia</taxon>
        <taxon>Eutheria</taxon>
        <taxon>Euarchontoglires</taxon>
        <taxon>Primates</taxon>
        <taxon>Haplorrhini</taxon>
        <taxon>Catarrhini</taxon>
        <taxon>Cercopithecidae</taxon>
        <taxon>Cercopithecinae</taxon>
        <taxon>Macaca</taxon>
    </lineage>
</organism>
<feature type="domain" description="Rec21/ENK19" evidence="14">
    <location>
        <begin position="19"/>
        <end position="105"/>
    </location>
</feature>
<keyword evidence="4 12" id="KW-0812">Transmembrane</keyword>
<dbReference type="Pfam" id="PF15695">
    <property type="entry name" value="HERV-K_REC"/>
    <property type="match status" value="1"/>
</dbReference>
<keyword evidence="16" id="KW-1185">Reference proteome</keyword>
<evidence type="ECO:0000256" key="7">
    <source>
        <dbReference type="ARBA" id="ARBA00023136"/>
    </source>
</evidence>
<evidence type="ECO:0000256" key="11">
    <source>
        <dbReference type="SAM" id="MobiDB-lite"/>
    </source>
</evidence>
<keyword evidence="8" id="KW-1015">Disulfide bond</keyword>
<evidence type="ECO:0000259" key="14">
    <source>
        <dbReference type="Pfam" id="PF15695"/>
    </source>
</evidence>
<evidence type="ECO:0000256" key="5">
    <source>
        <dbReference type="ARBA" id="ARBA00022729"/>
    </source>
</evidence>
<evidence type="ECO:0000256" key="1">
    <source>
        <dbReference type="ARBA" id="ARBA00004167"/>
    </source>
</evidence>
<dbReference type="InParanoid" id="A0A5F7Z9G6"/>
<evidence type="ECO:0000256" key="8">
    <source>
        <dbReference type="ARBA" id="ARBA00023157"/>
    </source>
</evidence>
<keyword evidence="7 12" id="KW-0472">Membrane</keyword>
<dbReference type="Ensembl" id="ENSMMUT00000099356.1">
    <property type="protein sequence ID" value="ENSMMUP00000061285.1"/>
    <property type="gene ID" value="ENSMMUG00000052092.1"/>
</dbReference>
<keyword evidence="3" id="KW-0165">Cleavage on pair of basic residues</keyword>
<dbReference type="InterPro" id="IPR059105">
    <property type="entry name" value="Rec21/ENK19"/>
</dbReference>
<evidence type="ECO:0000313" key="16">
    <source>
        <dbReference type="Proteomes" id="UP000006718"/>
    </source>
</evidence>
<feature type="domain" description="Retro-transcribing virus envelope glycoprotein" evidence="13">
    <location>
        <begin position="115"/>
        <end position="282"/>
    </location>
</feature>
<accession>A0A5F7Z9G6</accession>
<reference evidence="15" key="3">
    <citation type="submission" date="2025-08" db="UniProtKB">
        <authorList>
            <consortium name="Ensembl"/>
        </authorList>
    </citation>
    <scope>IDENTIFICATION</scope>
    <source>
        <strain evidence="15">17573</strain>
    </source>
</reference>
<sequence>MNPSEMQRKVPPRRQKTRNRASSTRQVNKMVISEEQMKLPSTKEVEPPTWGQLKKLTQLAEKSLKKTRVTHTPENMLLAALMIVSMVVSLPVTARAAAANYTYWAYVPFPPLIQAVTWMDNPIEVYVNNSAWAPGPTGDRGPAQPEEEGMMMNISIGYYYPLICLEKVPGYLMPTTQNWLVEAPTVSATSRFTYHMVSGMSLGPQINNLQDSSYQRSLKIRPKGKPCPKEIPKGSKGPEVLVWEECVADTAVVLQNNEFGTIMDRAPRGQLYYDCMGQTHSCSQAPSVWPTNQDYDSDLTERLDQVYRRLESPYPWKWSEKGISSPRPKLVSPVTGPEHPELWKFTVASHHIRIWSGNQAIGTRDPKPYYTINLNSNLTIPLQGCVKPPYMLAVGNIVIKPDSQTITCENCRLFTCIDSTFDWQHRILLVRAREGVWIPVSMD</sequence>
<evidence type="ECO:0000256" key="6">
    <source>
        <dbReference type="ARBA" id="ARBA00022989"/>
    </source>
</evidence>
<dbReference type="GeneTree" id="ENSGT01140000282908"/>
<dbReference type="Bgee" id="ENSMMUG00000052092">
    <property type="expression patterns" value="Expressed in liver and 8 other cell types or tissues"/>
</dbReference>
<name>A0A5F7Z9G6_MACMU</name>
<dbReference type="InterPro" id="IPR051255">
    <property type="entry name" value="Retroviral_env_glycoprotein"/>
</dbReference>
<dbReference type="PANTHER" id="PTHR34313:SF3">
    <property type="entry name" value="ENDOGENOUS RETROVIRUS GROUP K MEMBER 113 ENV POLYPROTEIN-RELATED"/>
    <property type="match status" value="1"/>
</dbReference>